<feature type="transmembrane region" description="Helical" evidence="2">
    <location>
        <begin position="178"/>
        <end position="197"/>
    </location>
</feature>
<reference evidence="3 4" key="1">
    <citation type="submission" date="2023-03" db="EMBL/GenBank/DDBJ databases">
        <title>Mating type loci evolution in Malassezia.</title>
        <authorList>
            <person name="Coelho M.A."/>
        </authorList>
    </citation>
    <scope>NUCLEOTIDE SEQUENCE [LARGE SCALE GENOMIC DNA]</scope>
    <source>
        <strain evidence="3 4">CBS 13387</strain>
    </source>
</reference>
<keyword evidence="2" id="KW-0812">Transmembrane</keyword>
<feature type="transmembrane region" description="Helical" evidence="2">
    <location>
        <begin position="209"/>
        <end position="231"/>
    </location>
</feature>
<keyword evidence="2" id="KW-0472">Membrane</keyword>
<evidence type="ECO:0000256" key="2">
    <source>
        <dbReference type="SAM" id="Phobius"/>
    </source>
</evidence>
<keyword evidence="2" id="KW-1133">Transmembrane helix</keyword>
<feature type="transmembrane region" description="Helical" evidence="2">
    <location>
        <begin position="47"/>
        <end position="65"/>
    </location>
</feature>
<feature type="region of interest" description="Disordered" evidence="1">
    <location>
        <begin position="275"/>
        <end position="294"/>
    </location>
</feature>
<organism evidence="3 4">
    <name type="scientific">Malassezia arunalokei</name>
    <dbReference type="NCBI Taxonomy" id="1514897"/>
    <lineage>
        <taxon>Eukaryota</taxon>
        <taxon>Fungi</taxon>
        <taxon>Dikarya</taxon>
        <taxon>Basidiomycota</taxon>
        <taxon>Ustilaginomycotina</taxon>
        <taxon>Malasseziomycetes</taxon>
        <taxon>Malasseziales</taxon>
        <taxon>Malasseziaceae</taxon>
        <taxon>Malassezia</taxon>
    </lineage>
</organism>
<sequence length="390" mass="44677">MNTEHELVFALSYPVQVSVAGMTTAFMVLLALHQCFTAAYHYPLDPLNFVLQLVSSIVYVVYHAATLGVQLRELDQFSHHWPYMFPYMAYRLPRYGHWTTVQMVFFILAEALASLLAHAAHIQFLMLLFPSKLERRLIFWLLGPFVLIETGLFFVDLVPPDHVKVLDLSDAMMNICDSSLALLYMSGLLVWGGLVNWRRAWRADGSTAAFGVAALLVALCKTVVSFVHIGYDRVYWLRLMTATFTNWQNWLGFWWWVSAGMGIGEYEDRLRATEKRRRRTGQRPASLADGGSEDVEMRSIRSAAHAPEHASHSHSAPWTVRALERLVSRAPSLIRRRFEYLRRSHNRAVSDQAMKQAALYARVVVPRSLSFLTRSNVVHRMLLKDRTVYA</sequence>
<protein>
    <submittedName>
        <fullName evidence="3">Uncharacterized protein</fullName>
    </submittedName>
</protein>
<dbReference type="EMBL" id="CP119924">
    <property type="protein sequence ID" value="WFD17728.1"/>
    <property type="molecule type" value="Genomic_DNA"/>
</dbReference>
<gene>
    <name evidence="3" type="ORF">MARU1_003791</name>
</gene>
<proteinExistence type="predicted"/>
<name>A0AAJ5Z3L5_9BASI</name>
<evidence type="ECO:0000313" key="3">
    <source>
        <dbReference type="EMBL" id="WFD17728.1"/>
    </source>
</evidence>
<feature type="transmembrane region" description="Helical" evidence="2">
    <location>
        <begin position="95"/>
        <end position="116"/>
    </location>
</feature>
<feature type="transmembrane region" description="Helical" evidence="2">
    <location>
        <begin position="20"/>
        <end position="40"/>
    </location>
</feature>
<evidence type="ECO:0000313" key="4">
    <source>
        <dbReference type="Proteomes" id="UP001217582"/>
    </source>
</evidence>
<keyword evidence="4" id="KW-1185">Reference proteome</keyword>
<dbReference type="Proteomes" id="UP001217582">
    <property type="component" value="Chromosome 9"/>
</dbReference>
<evidence type="ECO:0000256" key="1">
    <source>
        <dbReference type="SAM" id="MobiDB-lite"/>
    </source>
</evidence>
<accession>A0AAJ5Z3L5</accession>
<feature type="transmembrane region" description="Helical" evidence="2">
    <location>
        <begin position="137"/>
        <end position="158"/>
    </location>
</feature>
<dbReference type="AlphaFoldDB" id="A0AAJ5Z3L5"/>